<gene>
    <name evidence="7" type="ORF">MERR_LOCUS36304</name>
</gene>
<keyword evidence="8" id="KW-1185">Reference proteome</keyword>
<proteinExistence type="predicted"/>
<evidence type="ECO:0000256" key="3">
    <source>
        <dbReference type="ARBA" id="ARBA00022691"/>
    </source>
</evidence>
<dbReference type="Proteomes" id="UP000467841">
    <property type="component" value="Unassembled WGS sequence"/>
</dbReference>
<feature type="compositionally biased region" description="Polar residues" evidence="4">
    <location>
        <begin position="1"/>
        <end position="11"/>
    </location>
</feature>
<evidence type="ECO:0000313" key="7">
    <source>
        <dbReference type="EMBL" id="CAA7049069.1"/>
    </source>
</evidence>
<organism evidence="7 8">
    <name type="scientific">Microthlaspi erraticum</name>
    <dbReference type="NCBI Taxonomy" id="1685480"/>
    <lineage>
        <taxon>Eukaryota</taxon>
        <taxon>Viridiplantae</taxon>
        <taxon>Streptophyta</taxon>
        <taxon>Embryophyta</taxon>
        <taxon>Tracheophyta</taxon>
        <taxon>Spermatophyta</taxon>
        <taxon>Magnoliopsida</taxon>
        <taxon>eudicotyledons</taxon>
        <taxon>Gunneridae</taxon>
        <taxon>Pentapetalae</taxon>
        <taxon>rosids</taxon>
        <taxon>malvids</taxon>
        <taxon>Brassicales</taxon>
        <taxon>Brassicaceae</taxon>
        <taxon>Coluteocarpeae</taxon>
        <taxon>Microthlaspi</taxon>
    </lineage>
</organism>
<keyword evidence="3" id="KW-0949">S-adenosyl-L-methionine</keyword>
<evidence type="ECO:0000259" key="5">
    <source>
        <dbReference type="Pfam" id="PF00891"/>
    </source>
</evidence>
<dbReference type="PROSITE" id="PS51683">
    <property type="entry name" value="SAM_OMT_II"/>
    <property type="match status" value="1"/>
</dbReference>
<dbReference type="PIRSF" id="PIRSF005739">
    <property type="entry name" value="O-mtase"/>
    <property type="match status" value="1"/>
</dbReference>
<dbReference type="SUPFAM" id="SSF53335">
    <property type="entry name" value="S-adenosyl-L-methionine-dependent methyltransferases"/>
    <property type="match status" value="1"/>
</dbReference>
<dbReference type="InterPro" id="IPR036388">
    <property type="entry name" value="WH-like_DNA-bd_sf"/>
</dbReference>
<dbReference type="OrthoDB" id="1606438at2759"/>
<sequence>MDNHFQVSSTKLKPGQTKEEQQVEEDASLLAMKMSNANAFPMVLKAALELGVIDTIATVGHGLWLSSSEIALRLPTKPSNPEAPVLLERMLRFLASYSVFKCRTVALEENGQTEKVERVYAAEPVCKYLVNNSDISGSFAPLSMVHLSDVYNKTWLHLKDVILEGSDAFSCAHGMKVFEYFQTDTKFGEVFNRAMLESSTIAIEKLLNVYEGFKDVKTLVDVGGGLGHTLSLITSKYPHIMGIKFDLPPVLARASPYPGVQHVAGDMFTEIPNGDAIFMKVIIVEMVTPVEAKSGDIFSNIVFGMDMAMLTQCSGGKERSLTEFEALSLASGFARCDIVCPVNPFSVIEIYK</sequence>
<dbReference type="GO" id="GO:0032259">
    <property type="term" value="P:methylation"/>
    <property type="evidence" value="ECO:0007669"/>
    <property type="project" value="UniProtKB-KW"/>
</dbReference>
<dbReference type="FunFam" id="1.10.10.10:FF:000357">
    <property type="entry name" value="Caffeic acid 3-O-methyltransferase"/>
    <property type="match status" value="1"/>
</dbReference>
<dbReference type="EMBL" id="CACVBM020001407">
    <property type="protein sequence ID" value="CAA7049069.1"/>
    <property type="molecule type" value="Genomic_DNA"/>
</dbReference>
<dbReference type="InterPro" id="IPR001077">
    <property type="entry name" value="COMT_C"/>
</dbReference>
<keyword evidence="1" id="KW-0489">Methyltransferase</keyword>
<dbReference type="PANTHER" id="PTHR11746">
    <property type="entry name" value="O-METHYLTRANSFERASE"/>
    <property type="match status" value="1"/>
</dbReference>
<dbReference type="SUPFAM" id="SSF46785">
    <property type="entry name" value="Winged helix' DNA-binding domain"/>
    <property type="match status" value="1"/>
</dbReference>
<dbReference type="InterPro" id="IPR036390">
    <property type="entry name" value="WH_DNA-bd_sf"/>
</dbReference>
<evidence type="ECO:0000256" key="1">
    <source>
        <dbReference type="ARBA" id="ARBA00022603"/>
    </source>
</evidence>
<dbReference type="Gene3D" id="3.40.50.150">
    <property type="entry name" value="Vaccinia Virus protein VP39"/>
    <property type="match status" value="2"/>
</dbReference>
<dbReference type="AlphaFoldDB" id="A0A6D2KND8"/>
<evidence type="ECO:0000259" key="6">
    <source>
        <dbReference type="Pfam" id="PF08100"/>
    </source>
</evidence>
<dbReference type="InterPro" id="IPR029063">
    <property type="entry name" value="SAM-dependent_MTases_sf"/>
</dbReference>
<dbReference type="GO" id="GO:0046983">
    <property type="term" value="F:protein dimerization activity"/>
    <property type="evidence" value="ECO:0007669"/>
    <property type="project" value="InterPro"/>
</dbReference>
<dbReference type="Gene3D" id="1.10.10.10">
    <property type="entry name" value="Winged helix-like DNA-binding domain superfamily/Winged helix DNA-binding domain"/>
    <property type="match status" value="1"/>
</dbReference>
<evidence type="ECO:0008006" key="9">
    <source>
        <dbReference type="Google" id="ProtNLM"/>
    </source>
</evidence>
<dbReference type="InterPro" id="IPR016461">
    <property type="entry name" value="COMT-like"/>
</dbReference>
<comment type="caution">
    <text evidence="7">The sequence shown here is derived from an EMBL/GenBank/DDBJ whole genome shotgun (WGS) entry which is preliminary data.</text>
</comment>
<evidence type="ECO:0000313" key="8">
    <source>
        <dbReference type="Proteomes" id="UP000467841"/>
    </source>
</evidence>
<dbReference type="Pfam" id="PF08100">
    <property type="entry name" value="Dimerisation"/>
    <property type="match status" value="1"/>
</dbReference>
<reference evidence="7" key="1">
    <citation type="submission" date="2020-01" db="EMBL/GenBank/DDBJ databases">
        <authorList>
            <person name="Mishra B."/>
        </authorList>
    </citation>
    <scope>NUCLEOTIDE SEQUENCE [LARGE SCALE GENOMIC DNA]</scope>
</reference>
<dbReference type="GO" id="GO:0008171">
    <property type="term" value="F:O-methyltransferase activity"/>
    <property type="evidence" value="ECO:0007669"/>
    <property type="project" value="InterPro"/>
</dbReference>
<feature type="domain" description="O-methyltransferase dimerisation" evidence="6">
    <location>
        <begin position="33"/>
        <end position="131"/>
    </location>
</feature>
<feature type="domain" description="O-methyltransferase C-terminal" evidence="5">
    <location>
        <begin position="155"/>
        <end position="282"/>
    </location>
</feature>
<name>A0A6D2KND8_9BRAS</name>
<accession>A0A6D2KND8</accession>
<evidence type="ECO:0000256" key="4">
    <source>
        <dbReference type="SAM" id="MobiDB-lite"/>
    </source>
</evidence>
<dbReference type="Pfam" id="PF00891">
    <property type="entry name" value="Methyltransf_2"/>
    <property type="match status" value="1"/>
</dbReference>
<feature type="region of interest" description="Disordered" evidence="4">
    <location>
        <begin position="1"/>
        <end position="24"/>
    </location>
</feature>
<protein>
    <recommendedName>
        <fullName evidence="9">O-methyltransferase domain-containing protein</fullName>
    </recommendedName>
</protein>
<dbReference type="InterPro" id="IPR012967">
    <property type="entry name" value="COMT_dimerisation"/>
</dbReference>
<keyword evidence="2" id="KW-0808">Transferase</keyword>
<evidence type="ECO:0000256" key="2">
    <source>
        <dbReference type="ARBA" id="ARBA00022679"/>
    </source>
</evidence>